<feature type="region of interest" description="Disordered" evidence="15">
    <location>
        <begin position="46"/>
        <end position="83"/>
    </location>
</feature>
<keyword evidence="3" id="KW-0165">Cleavage on pair of basic residues</keyword>
<evidence type="ECO:0000256" key="12">
    <source>
        <dbReference type="PROSITE-ProRule" id="PRU00043"/>
    </source>
</evidence>
<dbReference type="SMART" id="SM00112">
    <property type="entry name" value="CA"/>
    <property type="match status" value="4"/>
</dbReference>
<keyword evidence="6" id="KW-0677">Repeat</keyword>
<dbReference type="PANTHER" id="PTHR24027">
    <property type="entry name" value="CADHERIN-23"/>
    <property type="match status" value="1"/>
</dbReference>
<dbReference type="GO" id="GO:0005912">
    <property type="term" value="C:adherens junction"/>
    <property type="evidence" value="ECO:0007669"/>
    <property type="project" value="TreeGrafter"/>
</dbReference>
<dbReference type="InterPro" id="IPR020894">
    <property type="entry name" value="Cadherin_CS"/>
</dbReference>
<dbReference type="InParanoid" id="A0A1S3GT40"/>
<dbReference type="PROSITE" id="PS50268">
    <property type="entry name" value="CADHERIN_2"/>
    <property type="match status" value="4"/>
</dbReference>
<dbReference type="SUPFAM" id="SSF49313">
    <property type="entry name" value="Cadherin-like"/>
    <property type="match status" value="4"/>
</dbReference>
<keyword evidence="5" id="KW-0479">Metal-binding</keyword>
<feature type="domain" description="Cadherin" evidence="16">
    <location>
        <begin position="798"/>
        <end position="898"/>
    </location>
</feature>
<dbReference type="GO" id="GO:0000902">
    <property type="term" value="P:cell morphogenesis"/>
    <property type="evidence" value="ECO:0007669"/>
    <property type="project" value="TreeGrafter"/>
</dbReference>
<dbReference type="Proteomes" id="UP000081671">
    <property type="component" value="Unplaced"/>
</dbReference>
<evidence type="ECO:0000256" key="15">
    <source>
        <dbReference type="SAM" id="MobiDB-lite"/>
    </source>
</evidence>
<evidence type="ECO:0000256" key="14">
    <source>
        <dbReference type="RuleBase" id="RU004357"/>
    </source>
</evidence>
<dbReference type="Gene3D" id="2.60.40.60">
    <property type="entry name" value="Cadherins"/>
    <property type="match status" value="5"/>
</dbReference>
<accession>A0A1S3GT40</accession>
<feature type="compositionally biased region" description="Gly residues" evidence="15">
    <location>
        <begin position="55"/>
        <end position="68"/>
    </location>
</feature>
<keyword evidence="9" id="KW-1133">Transmembrane helix</keyword>
<dbReference type="GO" id="GO:0016342">
    <property type="term" value="C:catenin complex"/>
    <property type="evidence" value="ECO:0007669"/>
    <property type="project" value="TreeGrafter"/>
</dbReference>
<dbReference type="PRINTS" id="PR00205">
    <property type="entry name" value="CADHERIN"/>
</dbReference>
<comment type="subcellular location">
    <subcellularLocation>
        <location evidence="1 13">Cell membrane</location>
        <topology evidence="1 13">Single-pass type I membrane protein</topology>
    </subcellularLocation>
</comment>
<dbReference type="GO" id="GO:0007156">
    <property type="term" value="P:homophilic cell adhesion via plasma membrane adhesion molecules"/>
    <property type="evidence" value="ECO:0007669"/>
    <property type="project" value="InterPro"/>
</dbReference>
<keyword evidence="7 12" id="KW-0106">Calcium</keyword>
<evidence type="ECO:0000256" key="8">
    <source>
        <dbReference type="ARBA" id="ARBA00022889"/>
    </source>
</evidence>
<feature type="region of interest" description="Disordered" evidence="15">
    <location>
        <begin position="1073"/>
        <end position="1097"/>
    </location>
</feature>
<dbReference type="GO" id="GO:0008013">
    <property type="term" value="F:beta-catenin binding"/>
    <property type="evidence" value="ECO:0007669"/>
    <property type="project" value="TreeGrafter"/>
</dbReference>
<dbReference type="GO" id="GO:0034332">
    <property type="term" value="P:adherens junction organization"/>
    <property type="evidence" value="ECO:0007669"/>
    <property type="project" value="TreeGrafter"/>
</dbReference>
<organism evidence="17 18">
    <name type="scientific">Dipodomys ordii</name>
    <name type="common">Ord's kangaroo rat</name>
    <dbReference type="NCBI Taxonomy" id="10020"/>
    <lineage>
        <taxon>Eukaryota</taxon>
        <taxon>Metazoa</taxon>
        <taxon>Chordata</taxon>
        <taxon>Craniata</taxon>
        <taxon>Vertebrata</taxon>
        <taxon>Euteleostomi</taxon>
        <taxon>Mammalia</taxon>
        <taxon>Eutheria</taxon>
        <taxon>Euarchontoglires</taxon>
        <taxon>Glires</taxon>
        <taxon>Rodentia</taxon>
        <taxon>Castorimorpha</taxon>
        <taxon>Heteromyidae</taxon>
        <taxon>Dipodomyinae</taxon>
        <taxon>Dipodomys</taxon>
    </lineage>
</organism>
<dbReference type="InterPro" id="IPR027397">
    <property type="entry name" value="Catenin-bd_sf"/>
</dbReference>
<feature type="region of interest" description="Disordered" evidence="15">
    <location>
        <begin position="372"/>
        <end position="439"/>
    </location>
</feature>
<dbReference type="AlphaFoldDB" id="A0A1S3GT40"/>
<evidence type="ECO:0000256" key="13">
    <source>
        <dbReference type="RuleBase" id="RU003318"/>
    </source>
</evidence>
<gene>
    <name evidence="18" type="primary">Cdh15</name>
</gene>
<dbReference type="FunFam" id="2.60.40.60:FF:000011">
    <property type="entry name" value="Cadherin 1"/>
    <property type="match status" value="1"/>
</dbReference>
<dbReference type="FunFam" id="4.10.900.10:FF:000001">
    <property type="entry name" value="Cadherin 2"/>
    <property type="match status" value="1"/>
</dbReference>
<keyword evidence="8 13" id="KW-0130">Cell adhesion</keyword>
<dbReference type="CTD" id="1013"/>
<dbReference type="PROSITE" id="PS00232">
    <property type="entry name" value="CADHERIN_1"/>
    <property type="match status" value="1"/>
</dbReference>
<keyword evidence="10" id="KW-0472">Membrane</keyword>
<dbReference type="FunFam" id="2.60.40.60:FF:000022">
    <property type="entry name" value="Cadherin 2"/>
    <property type="match status" value="1"/>
</dbReference>
<dbReference type="STRING" id="10020.ENSDORP00000022720"/>
<evidence type="ECO:0000256" key="3">
    <source>
        <dbReference type="ARBA" id="ARBA00022685"/>
    </source>
</evidence>
<protein>
    <submittedName>
        <fullName evidence="18">Cadherin-15</fullName>
    </submittedName>
</protein>
<feature type="domain" description="Cadherin" evidence="16">
    <location>
        <begin position="676"/>
        <end position="783"/>
    </location>
</feature>
<evidence type="ECO:0000256" key="1">
    <source>
        <dbReference type="ARBA" id="ARBA00004251"/>
    </source>
</evidence>
<reference evidence="18" key="1">
    <citation type="submission" date="2025-08" db="UniProtKB">
        <authorList>
            <consortium name="RefSeq"/>
        </authorList>
    </citation>
    <scope>IDENTIFICATION</scope>
    <source>
        <tissue evidence="18">Kidney</tissue>
    </source>
</reference>
<dbReference type="GO" id="GO:0005509">
    <property type="term" value="F:calcium ion binding"/>
    <property type="evidence" value="ECO:0007669"/>
    <property type="project" value="UniProtKB-UniRule"/>
</dbReference>
<dbReference type="GO" id="GO:0044331">
    <property type="term" value="P:cell-cell adhesion mediated by cadherin"/>
    <property type="evidence" value="ECO:0007669"/>
    <property type="project" value="TreeGrafter"/>
</dbReference>
<keyword evidence="4 13" id="KW-0812">Transmembrane</keyword>
<dbReference type="GO" id="GO:0016339">
    <property type="term" value="P:calcium-dependent cell-cell adhesion via plasma membrane cell adhesion molecules"/>
    <property type="evidence" value="ECO:0007669"/>
    <property type="project" value="TreeGrafter"/>
</dbReference>
<sequence>MGSPRLHLVFQNCRRGSCGRAEEQDAAERAAEALLVHPQPQTCLGWAPRAEGPGPRWGGPSLAGGGLEGTLSLGPQAQQGEGRAETVLLGWDSSPVKVSRNPALRGHSLHLPARPRHQASLRRPAGSHTPRAPPSSLLEGELSRAKGVVSWVVCKKAEPSAARPRESSALTAVVLDGPRCPAWQSETEACRVEGWLVSLHLWKRKLGVTTHCLRRIPGQDLHAWSPTLPSYARVQQEEPGRRKSALPRACSPGSSLGAALLPLPGSLPRPSLLPEHRDPSKEELDLVLSRMSKASPRVVGGGKGSPERHKQGIAYPTSLFLRQKPRPPRAPLQLLGSVRGAGAPRGQGLGLPPSCLCAGPVLPGSSLAFPQAGQAQMAPAPAQPHHLTAAETPHPTRRGSPGQPPAGRGPGAWLARGRHPVPAAHCPPLGPDPDAYDINQLRHPSERSTLSLPLGPPLHRDAPFSHVRLQPPQALPHSPADMANFISDGLEAADSDPSVPPYDTALIYDYEGGGSVAGTLSSILSSEGDEDQDYNYLRDWGPRFAKLADMGGPGVGTGLGPEWIPREIASAGTRYHREWLALCMKAGPSRIKSDKQQPGSVIYSIQGPGVDEEPRGLFSIDKFTGKVFLNAMLDRETTDRFRLRAFALDLGGSTLEDPTDLEIVVVDQNDNRPAFLQEVFLGRVLEGAAPGTFVARAEATDADDPETDNAALRFSILQQGGAELFSIHEHTGEIRTVQVGLDREVVAVYNLTLQVADMSGEGLTATASAIISLDDVNDNAPEFTREEFFMEAPEAVGGVDVGRLQVEDNDLPGSPNWMARFTILEGDPDGQFEVRTDPKTNEGVLSVAKPLDFESRARHELTVSVQNEAPLQAAAPRAQRGQARVTVWVQDANEAPVFPEDPLRTSLAEGAPPGTLVTTFSAHDPDTQQLQRVSYSKDYDPEDWLQVEGATGRVRTQRVLSPASPFLKGGWYRAIILAVDDASPPSTATATLSIEILEVNDHAPALATLLTSSLCSEPDQGPGLLLGATDEDLPPHGAPFHFHLSPGLPELSRNWSLSQINALAGRLRFPSLAAAGPGQPDPRAAATSSSPTVWRRQGHTARLPKAASYSDAWTPQPQRASAPHLSQDGILCQHLSDALPSAWALCGAPTRHLPRTQEGLSLEEQPWSTFPMPALHGLALLRLLLCTLCIKNTGAGWPTSPLPDPCCYLLHHGAHGTLLALTELPALPAANLVLSQDPWSPPGCGPKIPRLCLDRTQLLLAVGVQLPQLAEGVG</sequence>
<evidence type="ECO:0000259" key="16">
    <source>
        <dbReference type="PROSITE" id="PS50268"/>
    </source>
</evidence>
<dbReference type="GO" id="GO:0045296">
    <property type="term" value="F:cadherin binding"/>
    <property type="evidence" value="ECO:0007669"/>
    <property type="project" value="TreeGrafter"/>
</dbReference>
<feature type="domain" description="Cadherin" evidence="16">
    <location>
        <begin position="899"/>
        <end position="1006"/>
    </location>
</feature>
<dbReference type="PANTHER" id="PTHR24027:SF300">
    <property type="entry name" value="CADHERIN-15"/>
    <property type="match status" value="1"/>
</dbReference>
<dbReference type="InterPro" id="IPR002126">
    <property type="entry name" value="Cadherin-like_dom"/>
</dbReference>
<dbReference type="InterPro" id="IPR000233">
    <property type="entry name" value="Cadherin_Y-type_LIR"/>
</dbReference>
<evidence type="ECO:0000256" key="7">
    <source>
        <dbReference type="ARBA" id="ARBA00022837"/>
    </source>
</evidence>
<dbReference type="Pfam" id="PF01049">
    <property type="entry name" value="CADH_Y-type_LIR"/>
    <property type="match status" value="1"/>
</dbReference>
<evidence type="ECO:0000256" key="9">
    <source>
        <dbReference type="ARBA" id="ARBA00022989"/>
    </source>
</evidence>
<dbReference type="OrthoDB" id="6079678at2759"/>
<dbReference type="KEGG" id="dord:106000389"/>
<evidence type="ECO:0000256" key="4">
    <source>
        <dbReference type="ARBA" id="ARBA00022692"/>
    </source>
</evidence>
<dbReference type="FunFam" id="2.60.40.60:FF:000019">
    <property type="entry name" value="Cadherin 2"/>
    <property type="match status" value="1"/>
</dbReference>
<dbReference type="InterPro" id="IPR039808">
    <property type="entry name" value="Cadherin"/>
</dbReference>
<feature type="domain" description="Cadherin" evidence="16">
    <location>
        <begin position="594"/>
        <end position="675"/>
    </location>
</feature>
<dbReference type="GO" id="GO:0016477">
    <property type="term" value="P:cell migration"/>
    <property type="evidence" value="ECO:0007669"/>
    <property type="project" value="TreeGrafter"/>
</dbReference>
<evidence type="ECO:0000256" key="11">
    <source>
        <dbReference type="ARBA" id="ARBA00023180"/>
    </source>
</evidence>
<keyword evidence="11" id="KW-0325">Glycoprotein</keyword>
<evidence type="ECO:0000256" key="2">
    <source>
        <dbReference type="ARBA" id="ARBA00022475"/>
    </source>
</evidence>
<keyword evidence="17" id="KW-1185">Reference proteome</keyword>
<dbReference type="Gene3D" id="4.10.900.10">
    <property type="entry name" value="TCF3-CBD (Catenin binding domain)"/>
    <property type="match status" value="1"/>
</dbReference>
<keyword evidence="2" id="KW-1003">Cell membrane</keyword>
<evidence type="ECO:0000313" key="17">
    <source>
        <dbReference type="Proteomes" id="UP000081671"/>
    </source>
</evidence>
<name>A0A1S3GT40_DIPOR</name>
<dbReference type="RefSeq" id="XP_012891107.1">
    <property type="nucleotide sequence ID" value="XM_013035653.1"/>
</dbReference>
<dbReference type="Pfam" id="PF00028">
    <property type="entry name" value="Cadherin"/>
    <property type="match status" value="4"/>
</dbReference>
<dbReference type="InterPro" id="IPR015919">
    <property type="entry name" value="Cadherin-like_sf"/>
</dbReference>
<comment type="function">
    <text evidence="14">Cadherins are calcium-dependent cell adhesion proteins.</text>
</comment>
<feature type="compositionally biased region" description="Low complexity" evidence="15">
    <location>
        <begin position="372"/>
        <end position="384"/>
    </location>
</feature>
<evidence type="ECO:0000313" key="18">
    <source>
        <dbReference type="RefSeq" id="XP_012891107.1"/>
    </source>
</evidence>
<dbReference type="GO" id="GO:0007043">
    <property type="term" value="P:cell-cell junction assembly"/>
    <property type="evidence" value="ECO:0007669"/>
    <property type="project" value="TreeGrafter"/>
</dbReference>
<dbReference type="GeneID" id="106000389"/>
<evidence type="ECO:0000256" key="10">
    <source>
        <dbReference type="ARBA" id="ARBA00023136"/>
    </source>
</evidence>
<dbReference type="FunFam" id="2.60.40.60:FF:000074">
    <property type="entry name" value="Desmoglein 4"/>
    <property type="match status" value="1"/>
</dbReference>
<proteinExistence type="predicted"/>
<evidence type="ECO:0000256" key="6">
    <source>
        <dbReference type="ARBA" id="ARBA00022737"/>
    </source>
</evidence>
<feature type="region of interest" description="Disordered" evidence="15">
    <location>
        <begin position="104"/>
        <end position="138"/>
    </location>
</feature>
<evidence type="ECO:0000256" key="5">
    <source>
        <dbReference type="ARBA" id="ARBA00022723"/>
    </source>
</evidence>
<dbReference type="CDD" id="cd11304">
    <property type="entry name" value="Cadherin_repeat"/>
    <property type="match status" value="4"/>
</dbReference>